<dbReference type="AlphaFoldDB" id="A0A368NCG8"/>
<reference evidence="3 4" key="1">
    <citation type="submission" date="2018-07" db="EMBL/GenBank/DDBJ databases">
        <title>Genome sequences of Haloplanus salinus JCM 18368T.</title>
        <authorList>
            <person name="Kim Y.B."/>
            <person name="Roh S.W."/>
        </authorList>
    </citation>
    <scope>NUCLEOTIDE SEQUENCE [LARGE SCALE GENOMIC DNA]</scope>
    <source>
        <strain evidence="3 4">JCM 18368</strain>
    </source>
</reference>
<dbReference type="GO" id="GO:0043571">
    <property type="term" value="P:maintenance of CRISPR repeat elements"/>
    <property type="evidence" value="ECO:0007669"/>
    <property type="project" value="InterPro"/>
</dbReference>
<sequence>MQRISSTTDSKSTLRPTLSTCTHREPMADENEAVTPPRNRAVEFTIRGKWAHFGRIDTTTVKQSYRIIPPTTAMGLVAALLGYSRDSYYDAFSKQNAAFSIIVDSPIDPFQLAKLDLSTAGEDFESGRGKGVLRNFISRESTLGDRQQRLYEYLRDPSYRIFVSLNDDEVHNDLVDRLAAKKFAYTPCLGRSECVAHVPEWDVHELEPTTVESVDSTAPIDTAKATSSVSVERTPQRFTTAKHSRKPTSFVSYAFSKAGEQVSVLPSTEAYTTGDDALLFV</sequence>
<dbReference type="GO" id="GO:0051607">
    <property type="term" value="P:defense response to virus"/>
    <property type="evidence" value="ECO:0007669"/>
    <property type="project" value="UniProtKB-KW"/>
</dbReference>
<dbReference type="InterPro" id="IPR013422">
    <property type="entry name" value="CRISPR-assoc_prot_Cas5_N"/>
</dbReference>
<evidence type="ECO:0000256" key="1">
    <source>
        <dbReference type="ARBA" id="ARBA00023118"/>
    </source>
</evidence>
<name>A0A368NCG8_9EURY</name>
<gene>
    <name evidence="3" type="primary">cas5b</name>
    <name evidence="3" type="ORF">DU504_11255</name>
</gene>
<dbReference type="Gene3D" id="3.30.70.2660">
    <property type="match status" value="1"/>
</dbReference>
<evidence type="ECO:0000313" key="3">
    <source>
        <dbReference type="EMBL" id="RCU47820.1"/>
    </source>
</evidence>
<evidence type="ECO:0000256" key="2">
    <source>
        <dbReference type="SAM" id="MobiDB-lite"/>
    </source>
</evidence>
<organism evidence="3 4">
    <name type="scientific">Haloplanus salinus</name>
    <dbReference type="NCBI Taxonomy" id="1126245"/>
    <lineage>
        <taxon>Archaea</taxon>
        <taxon>Methanobacteriati</taxon>
        <taxon>Methanobacteriota</taxon>
        <taxon>Stenosarchaea group</taxon>
        <taxon>Halobacteria</taxon>
        <taxon>Halobacteriales</taxon>
        <taxon>Haloferacaceae</taxon>
        <taxon>Haloplanus</taxon>
    </lineage>
</organism>
<dbReference type="EMBL" id="QPHM01000001">
    <property type="protein sequence ID" value="RCU47820.1"/>
    <property type="molecule type" value="Genomic_DNA"/>
</dbReference>
<dbReference type="Pfam" id="PF09704">
    <property type="entry name" value="Cas_Cas5d"/>
    <property type="match status" value="1"/>
</dbReference>
<keyword evidence="4" id="KW-1185">Reference proteome</keyword>
<keyword evidence="1" id="KW-0051">Antiviral defense</keyword>
<accession>A0A368NCG8</accession>
<proteinExistence type="predicted"/>
<feature type="compositionally biased region" description="Polar residues" evidence="2">
    <location>
        <begin position="1"/>
        <end position="21"/>
    </location>
</feature>
<dbReference type="NCBIfam" id="TIGR02593">
    <property type="entry name" value="CRISPR_cas5"/>
    <property type="match status" value="1"/>
</dbReference>
<comment type="caution">
    <text evidence="3">The sequence shown here is derived from an EMBL/GenBank/DDBJ whole genome shotgun (WGS) entry which is preliminary data.</text>
</comment>
<dbReference type="InterPro" id="IPR013421">
    <property type="entry name" value="CRISPR-assoc_prot_Cas5_HALMA"/>
</dbReference>
<dbReference type="NCBIfam" id="TIGR02592">
    <property type="entry name" value="cas_Cas5h"/>
    <property type="match status" value="1"/>
</dbReference>
<feature type="region of interest" description="Disordered" evidence="2">
    <location>
        <begin position="1"/>
        <end position="35"/>
    </location>
</feature>
<evidence type="ECO:0000313" key="4">
    <source>
        <dbReference type="Proteomes" id="UP000252189"/>
    </source>
</evidence>
<protein>
    <submittedName>
        <fullName evidence="3">Type I-B CRISPR-associated protein Cas5</fullName>
    </submittedName>
</protein>
<dbReference type="InterPro" id="IPR021124">
    <property type="entry name" value="CRISPR-assoc_prot_Cas5"/>
</dbReference>
<dbReference type="Proteomes" id="UP000252189">
    <property type="component" value="Unassembled WGS sequence"/>
</dbReference>